<dbReference type="EMBL" id="ML002242">
    <property type="protein sequence ID" value="RKP39818.1"/>
    <property type="molecule type" value="Genomic_DNA"/>
</dbReference>
<dbReference type="OrthoDB" id="10264505at2759"/>
<dbReference type="InterPro" id="IPR036249">
    <property type="entry name" value="Thioredoxin-like_sf"/>
</dbReference>
<feature type="chain" id="PRO_5020252377" description="protein disulfide-isomerase" evidence="10">
    <location>
        <begin position="29"/>
        <end position="378"/>
    </location>
</feature>
<evidence type="ECO:0000313" key="12">
    <source>
        <dbReference type="EMBL" id="RKP39818.1"/>
    </source>
</evidence>
<reference evidence="13" key="1">
    <citation type="journal article" date="2018" name="Nat. Microbiol.">
        <title>Leveraging single-cell genomics to expand the fungal tree of life.</title>
        <authorList>
            <person name="Ahrendt S.R."/>
            <person name="Quandt C.A."/>
            <person name="Ciobanu D."/>
            <person name="Clum A."/>
            <person name="Salamov A."/>
            <person name="Andreopoulos B."/>
            <person name="Cheng J.F."/>
            <person name="Woyke T."/>
            <person name="Pelin A."/>
            <person name="Henrissat B."/>
            <person name="Reynolds N.K."/>
            <person name="Benny G.L."/>
            <person name="Smith M.E."/>
            <person name="James T.Y."/>
            <person name="Grigoriev I.V."/>
        </authorList>
    </citation>
    <scope>NUCLEOTIDE SEQUENCE [LARGE SCALE GENOMIC DNA]</scope>
    <source>
        <strain evidence="13">RSA 468</strain>
    </source>
</reference>
<dbReference type="InterPro" id="IPR051063">
    <property type="entry name" value="PDI"/>
</dbReference>
<comment type="similarity">
    <text evidence="2 9">Belongs to the protein disulfide isomerase family.</text>
</comment>
<dbReference type="SUPFAM" id="SSF47933">
    <property type="entry name" value="ERP29 C domain-like"/>
    <property type="match status" value="1"/>
</dbReference>
<evidence type="ECO:0000256" key="1">
    <source>
        <dbReference type="ARBA" id="ARBA00001182"/>
    </source>
</evidence>
<evidence type="ECO:0000256" key="4">
    <source>
        <dbReference type="ARBA" id="ARBA00022729"/>
    </source>
</evidence>
<keyword evidence="4 10" id="KW-0732">Signal</keyword>
<dbReference type="Proteomes" id="UP000268162">
    <property type="component" value="Unassembled WGS sequence"/>
</dbReference>
<dbReference type="InterPro" id="IPR011679">
    <property type="entry name" value="ERp29_C"/>
</dbReference>
<dbReference type="GO" id="GO:0003756">
    <property type="term" value="F:protein disulfide isomerase activity"/>
    <property type="evidence" value="ECO:0007669"/>
    <property type="project" value="UniProtKB-EC"/>
</dbReference>
<dbReference type="CDD" id="cd00238">
    <property type="entry name" value="ERp29c"/>
    <property type="match status" value="1"/>
</dbReference>
<dbReference type="PROSITE" id="PS00194">
    <property type="entry name" value="THIOREDOXIN_1"/>
    <property type="match status" value="2"/>
</dbReference>
<feature type="signal peptide" evidence="10">
    <location>
        <begin position="1"/>
        <end position="28"/>
    </location>
</feature>
<name>A0A4Q0A1Y5_9FUNG</name>
<evidence type="ECO:0000259" key="11">
    <source>
        <dbReference type="PROSITE" id="PS51352"/>
    </source>
</evidence>
<dbReference type="Pfam" id="PF07749">
    <property type="entry name" value="ERp29"/>
    <property type="match status" value="1"/>
</dbReference>
<dbReference type="GO" id="GO:0006457">
    <property type="term" value="P:protein folding"/>
    <property type="evidence" value="ECO:0007669"/>
    <property type="project" value="TreeGrafter"/>
</dbReference>
<evidence type="ECO:0000256" key="9">
    <source>
        <dbReference type="RuleBase" id="RU004208"/>
    </source>
</evidence>
<dbReference type="AlphaFoldDB" id="A0A4Q0A1Y5"/>
<dbReference type="InterPro" id="IPR036356">
    <property type="entry name" value="ERp29_C_sf"/>
</dbReference>
<dbReference type="NCBIfam" id="TIGR01126">
    <property type="entry name" value="pdi_dom"/>
    <property type="match status" value="2"/>
</dbReference>
<feature type="domain" description="Thioredoxin" evidence="11">
    <location>
        <begin position="153"/>
        <end position="261"/>
    </location>
</feature>
<dbReference type="Pfam" id="PF00085">
    <property type="entry name" value="Thioredoxin"/>
    <property type="match status" value="2"/>
</dbReference>
<protein>
    <recommendedName>
        <fullName evidence="3">protein disulfide-isomerase</fullName>
        <ecNumber evidence="3">5.3.4.1</ecNumber>
    </recommendedName>
</protein>
<dbReference type="InterPro" id="IPR005788">
    <property type="entry name" value="PDI_thioredoxin-like_dom"/>
</dbReference>
<proteinExistence type="inferred from homology"/>
<organism evidence="12 13">
    <name type="scientific">Dimargaris cristalligena</name>
    <dbReference type="NCBI Taxonomy" id="215637"/>
    <lineage>
        <taxon>Eukaryota</taxon>
        <taxon>Fungi</taxon>
        <taxon>Fungi incertae sedis</taxon>
        <taxon>Zoopagomycota</taxon>
        <taxon>Kickxellomycotina</taxon>
        <taxon>Dimargaritomycetes</taxon>
        <taxon>Dimargaritales</taxon>
        <taxon>Dimargaritaceae</taxon>
        <taxon>Dimargaris</taxon>
    </lineage>
</organism>
<evidence type="ECO:0000313" key="13">
    <source>
        <dbReference type="Proteomes" id="UP000268162"/>
    </source>
</evidence>
<dbReference type="GO" id="GO:0005783">
    <property type="term" value="C:endoplasmic reticulum"/>
    <property type="evidence" value="ECO:0007669"/>
    <property type="project" value="InterPro"/>
</dbReference>
<dbReference type="InterPro" id="IPR013766">
    <property type="entry name" value="Thioredoxin_domain"/>
</dbReference>
<evidence type="ECO:0000256" key="7">
    <source>
        <dbReference type="ARBA" id="ARBA00023235"/>
    </source>
</evidence>
<dbReference type="Gene3D" id="1.20.1150.12">
    <property type="entry name" value="Endoplasmic reticulum resident protein 29, C-terminal domain"/>
    <property type="match status" value="1"/>
</dbReference>
<keyword evidence="6" id="KW-1015">Disulfide bond</keyword>
<dbReference type="Gene3D" id="3.40.30.10">
    <property type="entry name" value="Glutaredoxin"/>
    <property type="match status" value="2"/>
</dbReference>
<dbReference type="PANTHER" id="PTHR45672">
    <property type="entry name" value="PROTEIN DISULFIDE-ISOMERASE C17H9.14C-RELATED"/>
    <property type="match status" value="1"/>
</dbReference>
<dbReference type="EC" id="5.3.4.1" evidence="3"/>
<accession>A0A4Q0A1Y5</accession>
<keyword evidence="13" id="KW-1185">Reference proteome</keyword>
<keyword evidence="8" id="KW-0676">Redox-active center</keyword>
<dbReference type="InterPro" id="IPR017937">
    <property type="entry name" value="Thioredoxin_CS"/>
</dbReference>
<dbReference type="FunFam" id="3.40.30.10:FF:000107">
    <property type="entry name" value="Protein disulfide-isomerase 5-2"/>
    <property type="match status" value="1"/>
</dbReference>
<evidence type="ECO:0000256" key="3">
    <source>
        <dbReference type="ARBA" id="ARBA00012723"/>
    </source>
</evidence>
<gene>
    <name evidence="12" type="ORF">BJ085DRAFT_38294</name>
</gene>
<evidence type="ECO:0000256" key="5">
    <source>
        <dbReference type="ARBA" id="ARBA00022737"/>
    </source>
</evidence>
<feature type="domain" description="Thioredoxin" evidence="11">
    <location>
        <begin position="20"/>
        <end position="142"/>
    </location>
</feature>
<dbReference type="SUPFAM" id="SSF52833">
    <property type="entry name" value="Thioredoxin-like"/>
    <property type="match status" value="2"/>
</dbReference>
<evidence type="ECO:0000256" key="2">
    <source>
        <dbReference type="ARBA" id="ARBA00006347"/>
    </source>
</evidence>
<dbReference type="CDD" id="cd02998">
    <property type="entry name" value="PDI_a_ERp38"/>
    <property type="match status" value="2"/>
</dbReference>
<evidence type="ECO:0000256" key="10">
    <source>
        <dbReference type="SAM" id="SignalP"/>
    </source>
</evidence>
<dbReference type="PRINTS" id="PR00421">
    <property type="entry name" value="THIOREDOXIN"/>
</dbReference>
<dbReference type="PANTHER" id="PTHR45672:SF11">
    <property type="entry name" value="PROTEIN DISULFIDE-ISOMERASE C17H9.14C"/>
    <property type="match status" value="1"/>
</dbReference>
<keyword evidence="7 12" id="KW-0413">Isomerase</keyword>
<comment type="catalytic activity">
    <reaction evidence="1">
        <text>Catalyzes the rearrangement of -S-S- bonds in proteins.</text>
        <dbReference type="EC" id="5.3.4.1"/>
    </reaction>
</comment>
<sequence length="378" mass="41780">MFSSHFRLALATLFLVLGAALLGKPVQADDQPSHVVDLTIDNFDAVVDGSKAVFVEFYAPWCGHCKTLAPIYEQLAGAFAHAKDTVVIAKVNADDHRSLGARYDVQGFPTLKLFTTDLKNPLAYDKGRDLESLAQFITDQTGAAPRITKEKTYTRSLTTAEFDSVALDPTKGVLVEFYAPWCGHCKQLAPTYEKVAKIFANEPNCLVTKVDATVEPELGTRYDVQGYPTLKFFPAGSDTPIEYDVGRTEEDLVTFLNTHCGTHRLPGGGLDAQAGLVDRMNQLVNDFVKSAESGRQQIVAKAEETAQGLKDQYAKYYVKVMTKLVSNRDFISKEITRLDKILKKRDLTAANADSFNIRKNILDFFKQVLPNAGGHQEL</sequence>
<evidence type="ECO:0000256" key="6">
    <source>
        <dbReference type="ARBA" id="ARBA00023157"/>
    </source>
</evidence>
<evidence type="ECO:0000256" key="8">
    <source>
        <dbReference type="ARBA" id="ARBA00023284"/>
    </source>
</evidence>
<dbReference type="PROSITE" id="PS51352">
    <property type="entry name" value="THIOREDOXIN_2"/>
    <property type="match status" value="2"/>
</dbReference>
<dbReference type="STRING" id="215637.A0A4Q0A1Y5"/>
<keyword evidence="5" id="KW-0677">Repeat</keyword>